<gene>
    <name evidence="1" type="ORF">HO133_009295</name>
</gene>
<evidence type="ECO:0000313" key="2">
    <source>
        <dbReference type="Proteomes" id="UP000593566"/>
    </source>
</evidence>
<sequence length="75" mass="8649">MEIDSETLEVGLEIDFDKLLASDENPSVYGLLLKVSREIAYLAWRYPHCLQPEPICEELQDRNEPFLVGFTPDHV</sequence>
<dbReference type="EMBL" id="JACCJB010000006">
    <property type="protein sequence ID" value="KAF6226429.1"/>
    <property type="molecule type" value="Genomic_DNA"/>
</dbReference>
<reference evidence="1 2" key="1">
    <citation type="journal article" date="2020" name="Genomics">
        <title>Complete, high-quality genomes from long-read metagenomic sequencing of two wolf lichen thalli reveals enigmatic genome architecture.</title>
        <authorList>
            <person name="McKenzie S.K."/>
            <person name="Walston R.F."/>
            <person name="Allen J.L."/>
        </authorList>
    </citation>
    <scope>NUCLEOTIDE SEQUENCE [LARGE SCALE GENOMIC DNA]</scope>
    <source>
        <strain evidence="1">WasteWater1</strain>
    </source>
</reference>
<name>A0A8H6FFZ0_9LECA</name>
<accession>A0A8H6FFZ0</accession>
<comment type="caution">
    <text evidence="1">The sequence shown here is derived from an EMBL/GenBank/DDBJ whole genome shotgun (WGS) entry which is preliminary data.</text>
</comment>
<proteinExistence type="predicted"/>
<organism evidence="1 2">
    <name type="scientific">Letharia lupina</name>
    <dbReference type="NCBI Taxonomy" id="560253"/>
    <lineage>
        <taxon>Eukaryota</taxon>
        <taxon>Fungi</taxon>
        <taxon>Dikarya</taxon>
        <taxon>Ascomycota</taxon>
        <taxon>Pezizomycotina</taxon>
        <taxon>Lecanoromycetes</taxon>
        <taxon>OSLEUM clade</taxon>
        <taxon>Lecanoromycetidae</taxon>
        <taxon>Lecanorales</taxon>
        <taxon>Lecanorineae</taxon>
        <taxon>Parmeliaceae</taxon>
        <taxon>Letharia</taxon>
    </lineage>
</organism>
<dbReference type="AlphaFoldDB" id="A0A8H6FFZ0"/>
<dbReference type="RefSeq" id="XP_037154982.1">
    <property type="nucleotide sequence ID" value="XM_037300156.1"/>
</dbReference>
<dbReference type="Proteomes" id="UP000593566">
    <property type="component" value="Unassembled WGS sequence"/>
</dbReference>
<evidence type="ECO:0000313" key="1">
    <source>
        <dbReference type="EMBL" id="KAF6226429.1"/>
    </source>
</evidence>
<dbReference type="GeneID" id="59337690"/>
<keyword evidence="2" id="KW-1185">Reference proteome</keyword>
<protein>
    <submittedName>
        <fullName evidence="1">Uncharacterized protein</fullName>
    </submittedName>
</protein>